<sequence>MKLRITLIILFVGQLLLSKAQLPILPINSNYLLCKTPIVNEAFNRIEYPQNLDKLFNKLVQLKTNPSVINIVQIGDSHTQPDFISSVVRYQLQQQWGDAGRGIVFPYKLANSNAPADVQSSSNINWQFSRIAKPDTNGSYGVAGFEIYTNNEAANVSFSLNNKNNLQYFETVKVFSDTASQWQLKPQGDTIFTPHFYKNGVFQFSFPKPISAFTLSSINNTTTKKIYGFSLEKNNTGIRYHNIGVNGAQYKQYNASMLFWQQLSILAPDCIIVSLGTNEAQKNDLNIDSFKLAVKTFIDSARAIAPQASVMITTPANSLKGGRTNPMIVQINKAINEVCMANNIPLWDFYKAGGRTPLYWIKKGLMAKDHLHFNKEGYLLQGQLLYNALATAFNNYLTTKIEGK</sequence>
<comment type="caution">
    <text evidence="2">The sequence shown here is derived from an EMBL/GenBank/DDBJ whole genome shotgun (WGS) entry which is preliminary data.</text>
</comment>
<evidence type="ECO:0000313" key="2">
    <source>
        <dbReference type="EMBL" id="MFC4262765.1"/>
    </source>
</evidence>
<dbReference type="PANTHER" id="PTHR30383">
    <property type="entry name" value="THIOESTERASE 1/PROTEASE 1/LYSOPHOSPHOLIPASE L1"/>
    <property type="match status" value="1"/>
</dbReference>
<reference evidence="3" key="1">
    <citation type="journal article" date="2019" name="Int. J. Syst. Evol. Microbiol.">
        <title>The Global Catalogue of Microorganisms (GCM) 10K type strain sequencing project: providing services to taxonomists for standard genome sequencing and annotation.</title>
        <authorList>
            <consortium name="The Broad Institute Genomics Platform"/>
            <consortium name="The Broad Institute Genome Sequencing Center for Infectious Disease"/>
            <person name="Wu L."/>
            <person name="Ma J."/>
        </authorList>
    </citation>
    <scope>NUCLEOTIDE SEQUENCE [LARGE SCALE GENOMIC DNA]</scope>
    <source>
        <strain evidence="3">CECT 8289</strain>
    </source>
</reference>
<feature type="domain" description="SGNH hydrolase-type esterase" evidence="1">
    <location>
        <begin position="234"/>
        <end position="378"/>
    </location>
</feature>
<dbReference type="Pfam" id="PF13472">
    <property type="entry name" value="Lipase_GDSL_2"/>
    <property type="match status" value="1"/>
</dbReference>
<keyword evidence="3" id="KW-1185">Reference proteome</keyword>
<dbReference type="Proteomes" id="UP001595907">
    <property type="component" value="Unassembled WGS sequence"/>
</dbReference>
<name>A0ABV8QSZ6_9BACT</name>
<organism evidence="2 3">
    <name type="scientific">Ferruginibacter yonginensis</name>
    <dbReference type="NCBI Taxonomy" id="1310416"/>
    <lineage>
        <taxon>Bacteria</taxon>
        <taxon>Pseudomonadati</taxon>
        <taxon>Bacteroidota</taxon>
        <taxon>Chitinophagia</taxon>
        <taxon>Chitinophagales</taxon>
        <taxon>Chitinophagaceae</taxon>
        <taxon>Ferruginibacter</taxon>
    </lineage>
</organism>
<dbReference type="Gene3D" id="3.40.50.1110">
    <property type="entry name" value="SGNH hydrolase"/>
    <property type="match status" value="1"/>
</dbReference>
<protein>
    <submittedName>
        <fullName evidence="2">GDSL-type esterase/lipase family protein</fullName>
    </submittedName>
</protein>
<dbReference type="EMBL" id="JBHSCZ010000002">
    <property type="protein sequence ID" value="MFC4262765.1"/>
    <property type="molecule type" value="Genomic_DNA"/>
</dbReference>
<dbReference type="SUPFAM" id="SSF52266">
    <property type="entry name" value="SGNH hydrolase"/>
    <property type="match status" value="1"/>
</dbReference>
<dbReference type="InterPro" id="IPR036514">
    <property type="entry name" value="SGNH_hydro_sf"/>
</dbReference>
<evidence type="ECO:0000259" key="1">
    <source>
        <dbReference type="Pfam" id="PF13472"/>
    </source>
</evidence>
<dbReference type="InterPro" id="IPR051532">
    <property type="entry name" value="Ester_Hydrolysis_Enzymes"/>
</dbReference>
<accession>A0ABV8QSZ6</accession>
<evidence type="ECO:0000313" key="3">
    <source>
        <dbReference type="Proteomes" id="UP001595907"/>
    </source>
</evidence>
<proteinExistence type="predicted"/>
<dbReference type="InterPro" id="IPR013830">
    <property type="entry name" value="SGNH_hydro"/>
</dbReference>
<dbReference type="Gene3D" id="2.60.120.1360">
    <property type="match status" value="1"/>
</dbReference>
<gene>
    <name evidence="2" type="ORF">ACFOWM_07750</name>
</gene>
<dbReference type="RefSeq" id="WP_379708531.1">
    <property type="nucleotide sequence ID" value="NZ_JBHSCZ010000002.1"/>
</dbReference>
<dbReference type="PANTHER" id="PTHR30383:SF29">
    <property type="entry name" value="SGNH HYDROLASE-TYPE ESTERASE DOMAIN-CONTAINING PROTEIN"/>
    <property type="match status" value="1"/>
</dbReference>